<evidence type="ECO:0000313" key="1">
    <source>
        <dbReference type="EMBL" id="MBB3063279.1"/>
    </source>
</evidence>
<keyword evidence="2" id="KW-1185">Reference proteome</keyword>
<evidence type="ECO:0008006" key="3">
    <source>
        <dbReference type="Google" id="ProtNLM"/>
    </source>
</evidence>
<name>A0A7W4WFI6_9GAMM</name>
<gene>
    <name evidence="1" type="ORF">FHS09_004137</name>
</gene>
<organism evidence="1 2">
    <name type="scientific">Microbulbifer rhizosphaerae</name>
    <dbReference type="NCBI Taxonomy" id="1562603"/>
    <lineage>
        <taxon>Bacteria</taxon>
        <taxon>Pseudomonadati</taxon>
        <taxon>Pseudomonadota</taxon>
        <taxon>Gammaproteobacteria</taxon>
        <taxon>Cellvibrionales</taxon>
        <taxon>Microbulbiferaceae</taxon>
        <taxon>Microbulbifer</taxon>
    </lineage>
</organism>
<dbReference type="EMBL" id="JACHWZ010000027">
    <property type="protein sequence ID" value="MBB3063279.1"/>
    <property type="molecule type" value="Genomic_DNA"/>
</dbReference>
<dbReference type="SUPFAM" id="SSF51658">
    <property type="entry name" value="Xylose isomerase-like"/>
    <property type="match status" value="1"/>
</dbReference>
<protein>
    <recommendedName>
        <fullName evidence="3">Xylose isomerase-like TIM barrel</fullName>
    </recommendedName>
</protein>
<sequence length="415" mass="47441">MRVNGYELTYCSNIHPGETWLAVFANLQRYLPAIKQEVSPAAPFGIGLRLSNQASIELAETEGALAELQRWLQARDCYVFTLNGFPYGEFHDQAVKDRVHVPDWGSAERLDYTRRLFALLAALLPDGAEGGISTSPLSYKYWHNESQANELKQQASLQLAEVAAYLHELGRESGKDLHLDIEPEPDGLLENTYDVIDYYRNWLIPVGGRHLQSQYQMTPETAERCLRDRIRLCYDICHFAVVHEAPRETLSCLEEAGIRIGKVQISAALKARLENDVEQNQRMKTLLQPFAESVYLHQVVARDTAGAKTAWPDLADALESLQSGGPAREEEWRTHFHVPVFLAEYGSLASTQQDIIDTLDYLREKRLCRHLEVETYTWNVLPQDLQMNVKDAIVRELNWVRQRLPKHEKNLKSDQ</sequence>
<evidence type="ECO:0000313" key="2">
    <source>
        <dbReference type="Proteomes" id="UP000535937"/>
    </source>
</evidence>
<dbReference type="Gene3D" id="3.20.20.150">
    <property type="entry name" value="Divalent-metal-dependent TIM barrel enzymes"/>
    <property type="match status" value="1"/>
</dbReference>
<comment type="caution">
    <text evidence="1">The sequence shown here is derived from an EMBL/GenBank/DDBJ whole genome shotgun (WGS) entry which is preliminary data.</text>
</comment>
<dbReference type="Proteomes" id="UP000535937">
    <property type="component" value="Unassembled WGS sequence"/>
</dbReference>
<dbReference type="RefSeq" id="WP_183463307.1">
    <property type="nucleotide sequence ID" value="NZ_JACHWZ010000027.1"/>
</dbReference>
<dbReference type="NCBIfam" id="NF035939">
    <property type="entry name" value="TIM_EboE"/>
    <property type="match status" value="1"/>
</dbReference>
<dbReference type="InterPro" id="IPR036237">
    <property type="entry name" value="Xyl_isomerase-like_sf"/>
</dbReference>
<accession>A0A7W4WFI6</accession>
<dbReference type="AlphaFoldDB" id="A0A7W4WFI6"/>
<reference evidence="1 2" key="1">
    <citation type="submission" date="2020-08" db="EMBL/GenBank/DDBJ databases">
        <title>Genomic Encyclopedia of Type Strains, Phase III (KMG-III): the genomes of soil and plant-associated and newly described type strains.</title>
        <authorList>
            <person name="Whitman W."/>
        </authorList>
    </citation>
    <scope>NUCLEOTIDE SEQUENCE [LARGE SCALE GENOMIC DNA]</scope>
    <source>
        <strain evidence="1 2">CECT 8799</strain>
    </source>
</reference>
<proteinExistence type="predicted"/>